<evidence type="ECO:0000256" key="6">
    <source>
        <dbReference type="ARBA" id="ARBA00023069"/>
    </source>
</evidence>
<protein>
    <submittedName>
        <fullName evidence="11">Uncharacterized protein</fullName>
    </submittedName>
</protein>
<evidence type="ECO:0000256" key="9">
    <source>
        <dbReference type="ARBA" id="ARBA00046435"/>
    </source>
</evidence>
<dbReference type="Proteomes" id="UP000054558">
    <property type="component" value="Unassembled WGS sequence"/>
</dbReference>
<keyword evidence="12" id="KW-1185">Reference proteome</keyword>
<dbReference type="PANTHER" id="PTHR14517:SF6">
    <property type="entry name" value="RE41410P"/>
    <property type="match status" value="1"/>
</dbReference>
<dbReference type="OMA" id="NLCRAIN"/>
<keyword evidence="8" id="KW-0966">Cell projection</keyword>
<reference evidence="11 12" key="1">
    <citation type="journal article" date="2014" name="Nat. Commun.">
        <title>Klebsormidium flaccidum genome reveals primary factors for plant terrestrial adaptation.</title>
        <authorList>
            <person name="Hori K."/>
            <person name="Maruyama F."/>
            <person name="Fujisawa T."/>
            <person name="Togashi T."/>
            <person name="Yamamoto N."/>
            <person name="Seo M."/>
            <person name="Sato S."/>
            <person name="Yamada T."/>
            <person name="Mori H."/>
            <person name="Tajima N."/>
            <person name="Moriyama T."/>
            <person name="Ikeuchi M."/>
            <person name="Watanabe M."/>
            <person name="Wada H."/>
            <person name="Kobayashi K."/>
            <person name="Saito M."/>
            <person name="Masuda T."/>
            <person name="Sasaki-Sekimoto Y."/>
            <person name="Mashiguchi K."/>
            <person name="Awai K."/>
            <person name="Shimojima M."/>
            <person name="Masuda S."/>
            <person name="Iwai M."/>
            <person name="Nobusawa T."/>
            <person name="Narise T."/>
            <person name="Kondo S."/>
            <person name="Saito H."/>
            <person name="Sato R."/>
            <person name="Murakawa M."/>
            <person name="Ihara Y."/>
            <person name="Oshima-Yamada Y."/>
            <person name="Ohtaka K."/>
            <person name="Satoh M."/>
            <person name="Sonobe K."/>
            <person name="Ishii M."/>
            <person name="Ohtani R."/>
            <person name="Kanamori-Sato M."/>
            <person name="Honoki R."/>
            <person name="Miyazaki D."/>
            <person name="Mochizuki H."/>
            <person name="Umetsu J."/>
            <person name="Higashi K."/>
            <person name="Shibata D."/>
            <person name="Kamiya Y."/>
            <person name="Sato N."/>
            <person name="Nakamura Y."/>
            <person name="Tabata S."/>
            <person name="Ida S."/>
            <person name="Kurokawa K."/>
            <person name="Ohta H."/>
        </authorList>
    </citation>
    <scope>NUCLEOTIDE SEQUENCE [LARGE SCALE GENOMIC DNA]</scope>
    <source>
        <strain evidence="11 12">NIES-2285</strain>
    </source>
</reference>
<sequence>MADLGTQRFSRTRRFDEEDRKTRIFDTKARIMGVDTAALDAQVDEKRRLREAEARMNQNAAEVANIFDKTLQLREQDRLMAKREVNREVESFRLSNQEKCGRRDYDLDDPLLRKKSLPARLDDTDENNPVSGIQKLAGEDLQAGWRKKLQMEQQALWAAGQEAQKRAARERALAEEQQMAEIMLAQDELRQQFASEESAIKAQLKRETADENRRLAEEKKMRERAAREAEARANEAEQEALASNPIINEHPDMQARGGVKSVVSPARYRKDHYKSMPEDQKQKIKDELDRQLMEKRARKLAEQSEEAAHAAHQEMIRLTLERRAAEAAAAARLAKIDLVETQKVQKVGHTIRETTLKKEVYTNVPTEAYFAQFNTRSR</sequence>
<evidence type="ECO:0000256" key="1">
    <source>
        <dbReference type="ARBA" id="ARBA00004611"/>
    </source>
</evidence>
<evidence type="ECO:0000256" key="3">
    <source>
        <dbReference type="ARBA" id="ARBA00022490"/>
    </source>
</evidence>
<evidence type="ECO:0000313" key="12">
    <source>
        <dbReference type="Proteomes" id="UP000054558"/>
    </source>
</evidence>
<dbReference type="InterPro" id="IPR008805">
    <property type="entry name" value="RIB43A"/>
</dbReference>
<name>A0A1Y1HV51_KLENI</name>
<evidence type="ECO:0000313" key="11">
    <source>
        <dbReference type="EMBL" id="GAQ80417.1"/>
    </source>
</evidence>
<evidence type="ECO:0000256" key="7">
    <source>
        <dbReference type="ARBA" id="ARBA00023212"/>
    </source>
</evidence>
<dbReference type="EMBL" id="DF237002">
    <property type="protein sequence ID" value="GAQ80417.1"/>
    <property type="molecule type" value="Genomic_DNA"/>
</dbReference>
<gene>
    <name evidence="11" type="ORF">KFL_000530430</name>
</gene>
<dbReference type="STRING" id="105231.A0A1Y1HV51"/>
<evidence type="ECO:0000256" key="2">
    <source>
        <dbReference type="ARBA" id="ARBA00006875"/>
    </source>
</evidence>
<evidence type="ECO:0000256" key="5">
    <source>
        <dbReference type="ARBA" id="ARBA00023054"/>
    </source>
</evidence>
<evidence type="ECO:0000256" key="10">
    <source>
        <dbReference type="SAM" id="Coils"/>
    </source>
</evidence>
<keyword evidence="6" id="KW-0969">Cilium</keyword>
<keyword evidence="4" id="KW-0282">Flagellum</keyword>
<proteinExistence type="inferred from homology"/>
<evidence type="ECO:0000256" key="8">
    <source>
        <dbReference type="ARBA" id="ARBA00023273"/>
    </source>
</evidence>
<feature type="coiled-coil region" evidence="10">
    <location>
        <begin position="158"/>
        <end position="239"/>
    </location>
</feature>
<organism evidence="11 12">
    <name type="scientific">Klebsormidium nitens</name>
    <name type="common">Green alga</name>
    <name type="synonym">Ulothrix nitens</name>
    <dbReference type="NCBI Taxonomy" id="105231"/>
    <lineage>
        <taxon>Eukaryota</taxon>
        <taxon>Viridiplantae</taxon>
        <taxon>Streptophyta</taxon>
        <taxon>Klebsormidiophyceae</taxon>
        <taxon>Klebsormidiales</taxon>
        <taxon>Klebsormidiaceae</taxon>
        <taxon>Klebsormidium</taxon>
    </lineage>
</organism>
<dbReference type="AlphaFoldDB" id="A0A1Y1HV51"/>
<evidence type="ECO:0000256" key="4">
    <source>
        <dbReference type="ARBA" id="ARBA00022846"/>
    </source>
</evidence>
<dbReference type="PANTHER" id="PTHR14517">
    <property type="entry name" value="RIB43A-RELATED"/>
    <property type="match status" value="1"/>
</dbReference>
<dbReference type="OrthoDB" id="429119at2759"/>
<keyword evidence="7" id="KW-0206">Cytoskeleton</keyword>
<comment type="similarity">
    <text evidence="2">Belongs to the RIB43A family.</text>
</comment>
<comment type="subunit">
    <text evidence="9">Microtubule inner protein component of sperm flagellar doublet microtubules.</text>
</comment>
<comment type="subcellular location">
    <subcellularLocation>
        <location evidence="1">Cytoplasm</location>
        <location evidence="1">Cytoskeleton</location>
        <location evidence="1">Flagellum axoneme</location>
    </subcellularLocation>
</comment>
<keyword evidence="3" id="KW-0963">Cytoplasm</keyword>
<dbReference type="Pfam" id="PF05914">
    <property type="entry name" value="RIB43A"/>
    <property type="match status" value="1"/>
</dbReference>
<accession>A0A1Y1HV51</accession>
<keyword evidence="5 10" id="KW-0175">Coiled coil</keyword>